<sequence length="1590" mass="179092">MARNSFSSASWQDDASSTRSSLSSTSSDPIFSSPTRPTIGQHQDQTPWIINRVLECHLSYELPLRIMFSFNAGHRVPTLKEAYKWWQYEPKGTAIIKFLISLEESKLGKKEDGISKDKDNRDESIEAEKINHVVHDPFMDPHNETLLDVDFASEFSDGKRASRGLPPDFIRKWCLDKVFTKVEEQVDFSQALTGIDYLQDLECRRREALREVALRLKIDKHNWRKVLSADPDAKKWVEDIQAQETIIEGFYATCFIDLRIWTMLHELKTLPFYKPNVIAMLNTLYPPCIRELPNNRIDPEKLRRHRSKFYNLIVEVSHSGIKALNDFEMHLKDSACKHNWIDTRENLKDYIELASKMIEQSNAVYDIMFFKKSTAVASTIRSAHSRGTTASSLLSARTERQDNQSEQLATAKYVLPGPKIPTSRLHSKSITDNVHSHENSSNSAINSDSPIESQSSGRGEGKLESRKRLASPKRHHEYSQEYHTIPMNAPRILRSVVTTPNLFQNQSFSTSIPPSTKMEVTVQTNQHTRPRANTPFMEQQSEAAQHSSSQSWAPLKDQHQKSTSRQTSYPDPWSRGPPNPKYQQPPRKISEDEKLLQILRRGEAPIRRRASFTNGINSSSRLRASSATSTKIKPHRMYKDSCATSFETLRAGSSPHENSSTRISPRKQVEKALKSNTSAIQAYQALDLRELPGYPSVPKAIAPENTQRPRLRKQKSYGSSGGLRGRAMSDFAPTINSQVPLQQETPVIGTSRKLQLRKTLLRESSTDIRVSNSSPAFSDYDFPTSKTTPALTAPRIKLRKIPLDDSSAAEMRTLSSSLSTSRSPLPLRQEIPNTLGDRAQLRNTILHESSVNGVQTQNTLLSESKYPLPSSLNPTTLSLRMGIHQKGKKLTKSRPTHGIQCEFTPASVNKNMNFTTEGHFADAAIRKPTLPELSPNADLSFLDNPYEPPPGIQPRLRKKSSIASIFHRKSIESLKSVRFDDTEAIHDSVGLETARKSSERPKSPLKSSVGSKFATFNGRDNALGISIPDVQSSTTLSHISPVSTANSFMSFPPPLPTKQALKKQKSLGLFPCEGSDSVNDLVALPKQPILKKQKSLGLFSRSNNGKDINRAIQTTQTSVFGDLGGIFDGSQQGCTAYCPYTAFACREPYRFPAPPSRVQAQDSKPNPVNSYAPSTKTPILSDTAPKLKPAVRINTAIKSLVLSDESPVSSENKLYGFIPPPLKKPARLEDWETDLDIALEQEHCVNLEHAKAQSTLKYRASPGLSIDTITSNDSNQLRKTISKLSKTTSFAEDTPNLPPASPGSTKIGSFFMNAGANISAVFVGKNKSHALDLGKSPKIRVSILSKKDFKEKAGKSYEGTIRKDRTGTLASLIQTINSSHIFTKQRRHAPNKSLTHKHKPIPRRKREALLRRHFRIKAHILQRYKQIFLLEDSTRSIYAEGIKYLDQYRPFVRESPELYRRKEFLRSWLLEVSRVERERGRVCGVPFLRGRLVRRGVRNSNGVGKGGRDLRRRVFEGWARSGKGVERVREKIDWRKEGWFEGVRVRRVERVKEAEGVKEESKEIAQGVQAVQGVKKKNFLMLRTSKYKRY</sequence>
<name>A0A1D9QH01_SCLS1</name>
<reference evidence="3" key="1">
    <citation type="journal article" date="2017" name="Genome Biol. Evol.">
        <title>The complete genome sequence of the phytopathogenic fungus Sclerotinia sclerotiorum reveals insights into the genome architecture of broad host range pathogens.</title>
        <authorList>
            <person name="Derbyshire M."/>
            <person name="Denton-Giles M."/>
            <person name="Hegedus D."/>
            <person name="Seifbarghy S."/>
            <person name="Rollins J."/>
            <person name="van Kan J."/>
            <person name="Seidl M.F."/>
            <person name="Faino L."/>
            <person name="Mbengue M."/>
            <person name="Navaud O."/>
            <person name="Raffaele S."/>
            <person name="Hammond-Kosack K."/>
            <person name="Heard S."/>
            <person name="Oliver R."/>
        </authorList>
    </citation>
    <scope>NUCLEOTIDE SEQUENCE [LARGE SCALE GENOMIC DNA]</scope>
    <source>
        <strain evidence="3">ATCC 18683 / 1980 / Ss-1</strain>
    </source>
</reference>
<feature type="region of interest" description="Disordered" evidence="1">
    <location>
        <begin position="700"/>
        <end position="728"/>
    </location>
</feature>
<feature type="compositionally biased region" description="Polar residues" evidence="1">
    <location>
        <begin position="386"/>
        <end position="395"/>
    </location>
</feature>
<feature type="region of interest" description="Disordered" evidence="1">
    <location>
        <begin position="1155"/>
        <end position="1182"/>
    </location>
</feature>
<feature type="compositionally biased region" description="Polar residues" evidence="1">
    <location>
        <begin position="1"/>
        <end position="15"/>
    </location>
</feature>
<organism evidence="2 3">
    <name type="scientific">Sclerotinia sclerotiorum (strain ATCC 18683 / 1980 / Ss-1)</name>
    <name type="common">White mold</name>
    <name type="synonym">Whetzelinia sclerotiorum</name>
    <dbReference type="NCBI Taxonomy" id="665079"/>
    <lineage>
        <taxon>Eukaryota</taxon>
        <taxon>Fungi</taxon>
        <taxon>Dikarya</taxon>
        <taxon>Ascomycota</taxon>
        <taxon>Pezizomycotina</taxon>
        <taxon>Leotiomycetes</taxon>
        <taxon>Helotiales</taxon>
        <taxon>Sclerotiniaceae</taxon>
        <taxon>Sclerotinia</taxon>
    </lineage>
</organism>
<feature type="region of interest" description="Disordered" evidence="1">
    <location>
        <begin position="506"/>
        <end position="593"/>
    </location>
</feature>
<feature type="region of interest" description="Disordered" evidence="1">
    <location>
        <begin position="386"/>
        <end position="485"/>
    </location>
</feature>
<feature type="compositionally biased region" description="Basic and acidic residues" evidence="1">
    <location>
        <begin position="993"/>
        <end position="1002"/>
    </location>
</feature>
<protein>
    <submittedName>
        <fullName evidence="2">Uncharacterized protein</fullName>
    </submittedName>
</protein>
<evidence type="ECO:0000256" key="1">
    <source>
        <dbReference type="SAM" id="MobiDB-lite"/>
    </source>
</evidence>
<feature type="compositionally biased region" description="Low complexity" evidence="1">
    <location>
        <begin position="618"/>
        <end position="629"/>
    </location>
</feature>
<gene>
    <name evidence="2" type="ORF">sscle_12g088420</name>
</gene>
<feature type="compositionally biased region" description="Polar residues" evidence="1">
    <location>
        <begin position="1158"/>
        <end position="1180"/>
    </location>
</feature>
<dbReference type="Proteomes" id="UP000177798">
    <property type="component" value="Chromosome 12"/>
</dbReference>
<evidence type="ECO:0000313" key="3">
    <source>
        <dbReference type="Proteomes" id="UP000177798"/>
    </source>
</evidence>
<evidence type="ECO:0000313" key="2">
    <source>
        <dbReference type="EMBL" id="APA14072.1"/>
    </source>
</evidence>
<feature type="compositionally biased region" description="Polar residues" evidence="1">
    <location>
        <begin position="428"/>
        <end position="457"/>
    </location>
</feature>
<feature type="region of interest" description="Disordered" evidence="1">
    <location>
        <begin position="609"/>
        <end position="629"/>
    </location>
</feature>
<dbReference type="EMBL" id="CP017825">
    <property type="protein sequence ID" value="APA14072.1"/>
    <property type="molecule type" value="Genomic_DNA"/>
</dbReference>
<dbReference type="OrthoDB" id="3533623at2759"/>
<proteinExistence type="predicted"/>
<feature type="region of interest" description="Disordered" evidence="1">
    <location>
        <begin position="991"/>
        <end position="1011"/>
    </location>
</feature>
<feature type="compositionally biased region" description="Low complexity" evidence="1">
    <location>
        <begin position="538"/>
        <end position="551"/>
    </location>
</feature>
<dbReference type="VEuPathDB" id="FungiDB:sscle_12g088420"/>
<accession>A0A1D9QH01</accession>
<feature type="region of interest" description="Disordered" evidence="1">
    <location>
        <begin position="1"/>
        <end position="43"/>
    </location>
</feature>
<feature type="compositionally biased region" description="Low complexity" evidence="1">
    <location>
        <begin position="17"/>
        <end position="35"/>
    </location>
</feature>